<dbReference type="Pfam" id="PF00106">
    <property type="entry name" value="adh_short"/>
    <property type="match status" value="1"/>
</dbReference>
<dbReference type="Gene3D" id="3.40.50.720">
    <property type="entry name" value="NAD(P)-binding Rossmann-like Domain"/>
    <property type="match status" value="1"/>
</dbReference>
<evidence type="ECO:0000256" key="3">
    <source>
        <dbReference type="ARBA" id="ARBA00023002"/>
    </source>
</evidence>
<organism evidence="4 5">
    <name type="scientific">Molorchus minor</name>
    <dbReference type="NCBI Taxonomy" id="1323400"/>
    <lineage>
        <taxon>Eukaryota</taxon>
        <taxon>Metazoa</taxon>
        <taxon>Ecdysozoa</taxon>
        <taxon>Arthropoda</taxon>
        <taxon>Hexapoda</taxon>
        <taxon>Insecta</taxon>
        <taxon>Pterygota</taxon>
        <taxon>Neoptera</taxon>
        <taxon>Endopterygota</taxon>
        <taxon>Coleoptera</taxon>
        <taxon>Polyphaga</taxon>
        <taxon>Cucujiformia</taxon>
        <taxon>Chrysomeloidea</taxon>
        <taxon>Cerambycidae</taxon>
        <taxon>Lamiinae</taxon>
        <taxon>Monochamini</taxon>
        <taxon>Molorchus</taxon>
    </lineage>
</organism>
<dbReference type="Proteomes" id="UP001162164">
    <property type="component" value="Unassembled WGS sequence"/>
</dbReference>
<evidence type="ECO:0008006" key="6">
    <source>
        <dbReference type="Google" id="ProtNLM"/>
    </source>
</evidence>
<proteinExistence type="inferred from homology"/>
<keyword evidence="3" id="KW-0560">Oxidoreductase</keyword>
<reference evidence="4" key="1">
    <citation type="journal article" date="2023" name="Insect Mol. Biol.">
        <title>Genome sequencing provides insights into the evolution of gene families encoding plant cell wall-degrading enzymes in longhorned beetles.</title>
        <authorList>
            <person name="Shin N.R."/>
            <person name="Okamura Y."/>
            <person name="Kirsch R."/>
            <person name="Pauchet Y."/>
        </authorList>
    </citation>
    <scope>NUCLEOTIDE SEQUENCE</scope>
    <source>
        <strain evidence="4">MMC_N1</strain>
    </source>
</reference>
<dbReference type="InterPro" id="IPR002347">
    <property type="entry name" value="SDR_fam"/>
</dbReference>
<dbReference type="SUPFAM" id="SSF51735">
    <property type="entry name" value="NAD(P)-binding Rossmann-fold domains"/>
    <property type="match status" value="1"/>
</dbReference>
<dbReference type="EMBL" id="JAPWTJ010000339">
    <property type="protein sequence ID" value="KAJ8979439.1"/>
    <property type="molecule type" value="Genomic_DNA"/>
</dbReference>
<name>A0ABQ9JNE7_9CUCU</name>
<accession>A0ABQ9JNE7</accession>
<dbReference type="PANTHER" id="PTHR43963">
    <property type="entry name" value="CARBONYL REDUCTASE 1-RELATED"/>
    <property type="match status" value="1"/>
</dbReference>
<comment type="similarity">
    <text evidence="1">Belongs to the short-chain dehydrogenases/reductases (SDR) family.</text>
</comment>
<evidence type="ECO:0000256" key="2">
    <source>
        <dbReference type="ARBA" id="ARBA00022857"/>
    </source>
</evidence>
<keyword evidence="5" id="KW-1185">Reference proteome</keyword>
<dbReference type="InterPro" id="IPR036291">
    <property type="entry name" value="NAD(P)-bd_dom_sf"/>
</dbReference>
<gene>
    <name evidence="4" type="ORF">NQ317_003218</name>
</gene>
<comment type="caution">
    <text evidence="4">The sequence shown here is derived from an EMBL/GenBank/DDBJ whole genome shotgun (WGS) entry which is preliminary data.</text>
</comment>
<dbReference type="PRINTS" id="PR00081">
    <property type="entry name" value="GDHRDH"/>
</dbReference>
<dbReference type="PANTHER" id="PTHR43963:SF4">
    <property type="entry name" value="CARBONYL REDUCTASE (NADPH)"/>
    <property type="match status" value="1"/>
</dbReference>
<protein>
    <recommendedName>
        <fullName evidence="6">Carbonyl reductase [NADPH] 1</fullName>
    </recommendedName>
</protein>
<evidence type="ECO:0000313" key="4">
    <source>
        <dbReference type="EMBL" id="KAJ8979439.1"/>
    </source>
</evidence>
<evidence type="ECO:0000256" key="1">
    <source>
        <dbReference type="ARBA" id="ARBA00006484"/>
    </source>
</evidence>
<keyword evidence="2" id="KW-0521">NADP</keyword>
<evidence type="ECO:0000313" key="5">
    <source>
        <dbReference type="Proteomes" id="UP001162164"/>
    </source>
</evidence>
<sequence length="272" mass="30439">MSVQKIAVVTGANKGIGYEIIKGLCEKYQGTIYLTARNEQKGKDAVKELEKLGYHPKFHQLDISQQASVDTFKQTHLCMNNFQKNATEPPLAEIAEKTIDVNYFGTLRVCEALFPLLRRNAKVVNVSSSAGHLYRIPSATVRAKFTDPNITISTVNELMKRFVKDAKENKAESEGWGPAPYCAYIVSKVGLCALTFLQQKQFDIETPSRNIAINATHPGVVKTDLNSSGVLTPEQGARSTLYVVLETNFKGKYIWWNCEVVDWYGERTPPRT</sequence>